<evidence type="ECO:0000256" key="1">
    <source>
        <dbReference type="SAM" id="SignalP"/>
    </source>
</evidence>
<accession>A0A8H3FRL7</accession>
<sequence length="304" mass="32845">MIFAVLIFLGLTATSLQACVNKTTDQQDPWSVQLLQSTLTVNNDFDASINGSSADGQYVIEIVGNKGKVIQNSRNTQVVVNNQIPWGSNLTLYSIIGADSTSILMGWIYCSHDDLLTALWLEDTSGLAGFTNSTVVGNCHADSTARNSSYAIREECITVDPPSVYPSMQGLDVSLQPHNVGAVNLSQEYDLLPFEIVDCLDCGNTSTNGWVEIHSVLSSKSLSNICIGIFCLYAEKGPDPMVLLSYLNCFQQQEKSTQWLPATYDISAYTSPPPPSATPASDAATSFPQSTVMKIVSLMVATIF</sequence>
<keyword evidence="3" id="KW-1185">Reference proteome</keyword>
<reference evidence="2" key="1">
    <citation type="submission" date="2021-03" db="EMBL/GenBank/DDBJ databases">
        <authorList>
            <person name="Tagirdzhanova G."/>
        </authorList>
    </citation>
    <scope>NUCLEOTIDE SEQUENCE</scope>
</reference>
<dbReference type="AlphaFoldDB" id="A0A8H3FRL7"/>
<protein>
    <submittedName>
        <fullName evidence="2">Uncharacterized protein</fullName>
    </submittedName>
</protein>
<dbReference type="Proteomes" id="UP000664169">
    <property type="component" value="Unassembled WGS sequence"/>
</dbReference>
<keyword evidence="1" id="KW-0732">Signal</keyword>
<name>A0A8H3FRL7_9LECA</name>
<proteinExistence type="predicted"/>
<gene>
    <name evidence="2" type="ORF">GOMPHAMPRED_004499</name>
</gene>
<dbReference type="OrthoDB" id="5143234at2759"/>
<evidence type="ECO:0000313" key="3">
    <source>
        <dbReference type="Proteomes" id="UP000664169"/>
    </source>
</evidence>
<organism evidence="2 3">
    <name type="scientific">Gomphillus americanus</name>
    <dbReference type="NCBI Taxonomy" id="1940652"/>
    <lineage>
        <taxon>Eukaryota</taxon>
        <taxon>Fungi</taxon>
        <taxon>Dikarya</taxon>
        <taxon>Ascomycota</taxon>
        <taxon>Pezizomycotina</taxon>
        <taxon>Lecanoromycetes</taxon>
        <taxon>OSLEUM clade</taxon>
        <taxon>Ostropomycetidae</taxon>
        <taxon>Ostropales</taxon>
        <taxon>Graphidaceae</taxon>
        <taxon>Gomphilloideae</taxon>
        <taxon>Gomphillus</taxon>
    </lineage>
</organism>
<comment type="caution">
    <text evidence="2">The sequence shown here is derived from an EMBL/GenBank/DDBJ whole genome shotgun (WGS) entry which is preliminary data.</text>
</comment>
<dbReference type="EMBL" id="CAJPDQ010000028">
    <property type="protein sequence ID" value="CAF9927812.1"/>
    <property type="molecule type" value="Genomic_DNA"/>
</dbReference>
<feature type="signal peptide" evidence="1">
    <location>
        <begin position="1"/>
        <end position="18"/>
    </location>
</feature>
<evidence type="ECO:0000313" key="2">
    <source>
        <dbReference type="EMBL" id="CAF9927812.1"/>
    </source>
</evidence>
<feature type="chain" id="PRO_5034142753" evidence="1">
    <location>
        <begin position="19"/>
        <end position="304"/>
    </location>
</feature>